<feature type="compositionally biased region" description="Basic and acidic residues" evidence="1">
    <location>
        <begin position="53"/>
        <end position="62"/>
    </location>
</feature>
<protein>
    <submittedName>
        <fullName evidence="2">Uncharacterized protein</fullName>
    </submittedName>
</protein>
<keyword evidence="3" id="KW-1185">Reference proteome</keyword>
<reference evidence="2" key="2">
    <citation type="journal article" date="2023" name="Science">
        <title>Genomic signatures of disease resistance in endangered staghorn corals.</title>
        <authorList>
            <person name="Vollmer S.V."/>
            <person name="Selwyn J.D."/>
            <person name="Despard B.A."/>
            <person name="Roesel C.L."/>
        </authorList>
    </citation>
    <scope>NUCLEOTIDE SEQUENCE</scope>
    <source>
        <strain evidence="2">K2</strain>
    </source>
</reference>
<evidence type="ECO:0000313" key="2">
    <source>
        <dbReference type="EMBL" id="KAK2549316.1"/>
    </source>
</evidence>
<accession>A0AAD9UTF7</accession>
<gene>
    <name evidence="2" type="ORF">P5673_030320</name>
</gene>
<dbReference type="EMBL" id="JARQWQ010000128">
    <property type="protein sequence ID" value="KAK2549316.1"/>
    <property type="molecule type" value="Genomic_DNA"/>
</dbReference>
<evidence type="ECO:0000256" key="1">
    <source>
        <dbReference type="SAM" id="MobiDB-lite"/>
    </source>
</evidence>
<feature type="compositionally biased region" description="Polar residues" evidence="1">
    <location>
        <begin position="81"/>
        <end position="95"/>
    </location>
</feature>
<evidence type="ECO:0000313" key="3">
    <source>
        <dbReference type="Proteomes" id="UP001249851"/>
    </source>
</evidence>
<dbReference type="Proteomes" id="UP001249851">
    <property type="component" value="Unassembled WGS sequence"/>
</dbReference>
<name>A0AAD9UTF7_ACRCE</name>
<feature type="non-terminal residue" evidence="2">
    <location>
        <position position="1"/>
    </location>
</feature>
<proteinExistence type="predicted"/>
<dbReference type="AlphaFoldDB" id="A0AAD9UTF7"/>
<feature type="region of interest" description="Disordered" evidence="1">
    <location>
        <begin position="50"/>
        <end position="95"/>
    </location>
</feature>
<comment type="caution">
    <text evidence="2">The sequence shown here is derived from an EMBL/GenBank/DDBJ whole genome shotgun (WGS) entry which is preliminary data.</text>
</comment>
<reference evidence="2" key="1">
    <citation type="journal article" date="2023" name="G3 (Bethesda)">
        <title>Whole genome assembly and annotation of the endangered Caribbean coral Acropora cervicornis.</title>
        <authorList>
            <person name="Selwyn J.D."/>
            <person name="Vollmer S.V."/>
        </authorList>
    </citation>
    <scope>NUCLEOTIDE SEQUENCE</scope>
    <source>
        <strain evidence="2">K2</strain>
    </source>
</reference>
<sequence length="95" mass="11239">YLLCLHLLQVFFFRKQEPPTDREESVQFAKRLANIGMSLPAYKRAYNLDNEESVQHSEDYSNRKLQTRTPTKRRPNKGTEDSNTIDDTLTTFYYS</sequence>
<organism evidence="2 3">
    <name type="scientific">Acropora cervicornis</name>
    <name type="common">Staghorn coral</name>
    <dbReference type="NCBI Taxonomy" id="6130"/>
    <lineage>
        <taxon>Eukaryota</taxon>
        <taxon>Metazoa</taxon>
        <taxon>Cnidaria</taxon>
        <taxon>Anthozoa</taxon>
        <taxon>Hexacorallia</taxon>
        <taxon>Scleractinia</taxon>
        <taxon>Astrocoeniina</taxon>
        <taxon>Acroporidae</taxon>
        <taxon>Acropora</taxon>
    </lineage>
</organism>